<sequence length="378" mass="42455">MGAAALAERVDALVAHVLQDALGVVLHRTLLQAITQRLIHWQDAAPPDRPRRHDAVVRMWQRCYERALPRIVSLEEPFGVICERLTAGLEEEERWTDAARVLEKLVQHTAARTTPSVAPDEDPRPGLYVHIARLYLEDGNFTLADHHLISRGFQPRTTPRLITLQFRAAQARVLNFQRKFLMAAQKYYALSLATDVAGGERADCLRQSVVCTVLSPAGPQRVRMLAKLWKDDRVRQLEGVGDGGVLAVLERMYMDRILRPADVAEFRESLLPHQRHGATTVSDPTVLDMAVIEHNVLSCRRIYQNISFTELGRLLAISPGEAEEVAAQMISEQRLQGAIDQVEGYVYFHENDPHQDWNAHIGALLSQIDEAATRVALA</sequence>
<dbReference type="AlphaFoldDB" id="A0A4P9X4P4"/>
<evidence type="ECO:0000313" key="5">
    <source>
        <dbReference type="EMBL" id="RKO97806.1"/>
    </source>
</evidence>
<dbReference type="InterPro" id="IPR000717">
    <property type="entry name" value="PCI_dom"/>
</dbReference>
<dbReference type="PANTHER" id="PTHR10855">
    <property type="entry name" value="26S PROTEASOME NON-ATPASE REGULATORY SUBUNIT 12/COP9 SIGNALOSOME COMPLEX SUBUNIT 4"/>
    <property type="match status" value="1"/>
</dbReference>
<feature type="domain" description="PCI" evidence="4">
    <location>
        <begin position="176"/>
        <end position="353"/>
    </location>
</feature>
<dbReference type="EMBL" id="ML009162">
    <property type="protein sequence ID" value="RKO97806.1"/>
    <property type="molecule type" value="Genomic_DNA"/>
</dbReference>
<dbReference type="STRING" id="1555241.A0A4P9X4P4"/>
<accession>A0A4P9X4P4</accession>
<comment type="similarity">
    <text evidence="1">Belongs to the CSN4 family.</text>
</comment>
<evidence type="ECO:0000256" key="2">
    <source>
        <dbReference type="ARBA" id="ARBA00014881"/>
    </source>
</evidence>
<evidence type="ECO:0000313" key="7">
    <source>
        <dbReference type="Proteomes" id="UP000268535"/>
    </source>
</evidence>
<dbReference type="Gene3D" id="1.10.10.10">
    <property type="entry name" value="Winged helix-like DNA-binding domain superfamily/Winged helix DNA-binding domain"/>
    <property type="match status" value="1"/>
</dbReference>
<gene>
    <name evidence="5" type="ORF">CAUPRSCDRAFT_5929</name>
    <name evidence="6" type="ORF">CXG81DRAFT_13745</name>
</gene>
<protein>
    <recommendedName>
        <fullName evidence="2">COP9 signalosome complex subunit 4</fullName>
    </recommendedName>
</protein>
<dbReference type="InterPro" id="IPR036388">
    <property type="entry name" value="WH-like_DNA-bd_sf"/>
</dbReference>
<dbReference type="PROSITE" id="PS50250">
    <property type="entry name" value="PCI"/>
    <property type="match status" value="1"/>
</dbReference>
<dbReference type="EMBL" id="ML014241">
    <property type="protein sequence ID" value="RKP00022.1"/>
    <property type="molecule type" value="Genomic_DNA"/>
</dbReference>
<dbReference type="PANTHER" id="PTHR10855:SF2">
    <property type="entry name" value="COP9 SIGNALOSOME COMPLEX SUBUNIT 4"/>
    <property type="match status" value="1"/>
</dbReference>
<evidence type="ECO:0000256" key="3">
    <source>
        <dbReference type="ARBA" id="ARBA00022790"/>
    </source>
</evidence>
<organism evidence="6 8">
    <name type="scientific">Caulochytrium protostelioides</name>
    <dbReference type="NCBI Taxonomy" id="1555241"/>
    <lineage>
        <taxon>Eukaryota</taxon>
        <taxon>Fungi</taxon>
        <taxon>Fungi incertae sedis</taxon>
        <taxon>Chytridiomycota</taxon>
        <taxon>Chytridiomycota incertae sedis</taxon>
        <taxon>Chytridiomycetes</taxon>
        <taxon>Caulochytriales</taxon>
        <taxon>Caulochytriaceae</taxon>
        <taxon>Caulochytrium</taxon>
    </lineage>
</organism>
<evidence type="ECO:0000313" key="6">
    <source>
        <dbReference type="EMBL" id="RKP00022.1"/>
    </source>
</evidence>
<dbReference type="SMART" id="SM00088">
    <property type="entry name" value="PINT"/>
    <property type="match status" value="1"/>
</dbReference>
<name>A0A4P9X4P4_9FUNG</name>
<dbReference type="Pfam" id="PF01399">
    <property type="entry name" value="PCI"/>
    <property type="match status" value="1"/>
</dbReference>
<dbReference type="OrthoDB" id="295656at2759"/>
<dbReference type="GO" id="GO:0005829">
    <property type="term" value="C:cytosol"/>
    <property type="evidence" value="ECO:0007669"/>
    <property type="project" value="TreeGrafter"/>
</dbReference>
<evidence type="ECO:0000313" key="8">
    <source>
        <dbReference type="Proteomes" id="UP000274922"/>
    </source>
</evidence>
<dbReference type="GO" id="GO:0008180">
    <property type="term" value="C:COP9 signalosome"/>
    <property type="evidence" value="ECO:0007669"/>
    <property type="project" value="UniProtKB-KW"/>
</dbReference>
<dbReference type="Proteomes" id="UP000268535">
    <property type="component" value="Unassembled WGS sequence"/>
</dbReference>
<dbReference type="SUPFAM" id="SSF46785">
    <property type="entry name" value="Winged helix' DNA-binding domain"/>
    <property type="match status" value="1"/>
</dbReference>
<reference evidence="5" key="3">
    <citation type="submission" date="2018-08" db="EMBL/GenBank/DDBJ databases">
        <title>Leveraging single-cell genomics to expand the Fungal Tree of Life.</title>
        <authorList>
            <consortium name="DOE Joint Genome Institute"/>
            <person name="Ahrendt S.R."/>
            <person name="Quandt C.A."/>
            <person name="Ciobanu D."/>
            <person name="Clum A."/>
            <person name="Salamov A."/>
            <person name="Andreopoulos B."/>
            <person name="Cheng J.-F."/>
            <person name="Woyke T."/>
            <person name="Pelin A."/>
            <person name="Henrissat B."/>
            <person name="Reynolds N."/>
            <person name="Benny G.L."/>
            <person name="Smith M.E."/>
            <person name="James T.Y."/>
            <person name="Grigoriev I.V."/>
        </authorList>
    </citation>
    <scope>NUCLEOTIDE SEQUENCE</scope>
    <source>
        <strain evidence="5">ATCC 52028</strain>
    </source>
</reference>
<proteinExistence type="inferred from homology"/>
<evidence type="ECO:0000256" key="1">
    <source>
        <dbReference type="ARBA" id="ARBA00010417"/>
    </source>
</evidence>
<dbReference type="InterPro" id="IPR036390">
    <property type="entry name" value="WH_DNA-bd_sf"/>
</dbReference>
<keyword evidence="8" id="KW-1185">Reference proteome</keyword>
<reference evidence="7 8" key="1">
    <citation type="journal article" date="2018" name="Nat. Microbiol.">
        <title>Leveraging single-cell genomics to expand the fungal tree of life.</title>
        <authorList>
            <person name="Ahrendt S.R."/>
            <person name="Quandt C.A."/>
            <person name="Ciobanu D."/>
            <person name="Clum A."/>
            <person name="Salamov A."/>
            <person name="Andreopoulos B."/>
            <person name="Cheng J.F."/>
            <person name="Woyke T."/>
            <person name="Pelin A."/>
            <person name="Henrissat B."/>
            <person name="Reynolds N.K."/>
            <person name="Benny G.L."/>
            <person name="Smith M.E."/>
            <person name="James T.Y."/>
            <person name="Grigoriev I.V."/>
        </authorList>
    </citation>
    <scope>NUCLEOTIDE SEQUENCE [LARGE SCALE GENOMIC DNA]</scope>
    <source>
        <strain evidence="7 8">ATCC 52028</strain>
    </source>
</reference>
<reference evidence="6" key="2">
    <citation type="submission" date="2018-04" db="EMBL/GenBank/DDBJ databases">
        <title>Leveraging single-cell genomics to expand the Fungal Tree of Life.</title>
        <authorList>
            <consortium name="DOE Joint Genome Institute"/>
            <person name="Ahrendt S.R."/>
            <person name="Quandt C.A."/>
            <person name="Ciobanu D."/>
            <person name="Clum A."/>
            <person name="Salamov A."/>
            <person name="Andreopoulos B."/>
            <person name="Cheng J.-F."/>
            <person name="Woyke T."/>
            <person name="Pelin A."/>
            <person name="Henrissat B."/>
            <person name="Benny G.L."/>
            <person name="Smith M.E."/>
            <person name="James T.Y."/>
            <person name="Grigoriev I.V."/>
        </authorList>
    </citation>
    <scope>NUCLEOTIDE SEQUENCE</scope>
    <source>
        <strain evidence="6">ATCC 52028</strain>
    </source>
</reference>
<dbReference type="InterPro" id="IPR040134">
    <property type="entry name" value="PSMD12/CSN4"/>
</dbReference>
<keyword evidence="3" id="KW-0736">Signalosome</keyword>
<dbReference type="Proteomes" id="UP000274922">
    <property type="component" value="Unassembled WGS sequence"/>
</dbReference>
<evidence type="ECO:0000259" key="4">
    <source>
        <dbReference type="PROSITE" id="PS50250"/>
    </source>
</evidence>